<evidence type="ECO:0000313" key="1">
    <source>
        <dbReference type="EMBL" id="UQX11419.1"/>
    </source>
</evidence>
<sequence>MDDEGRALAALLAAHADMERLTAEISVARRRRRDAARRLIGLGRGTSWIARQLGVTPQAVDGFLKYQERQEKKRGSG</sequence>
<dbReference type="Proteomes" id="UP001056610">
    <property type="component" value="Chromosome"/>
</dbReference>
<protein>
    <submittedName>
        <fullName evidence="1">LuxR family transcriptional regulator</fullName>
    </submittedName>
</protein>
<name>A0ABY4QLD8_9MYCO</name>
<proteinExistence type="predicted"/>
<accession>A0ABY4QLD8</accession>
<reference evidence="1" key="1">
    <citation type="submission" date="2022-05" db="EMBL/GenBank/DDBJ databases">
        <title>A methanotrophic Mycobacterium dominates a cave microbial ecosystem.</title>
        <authorList>
            <person name="Van Spanning R.J.M."/>
            <person name="Guan Q."/>
            <person name="Melkonian C."/>
            <person name="Gallant J."/>
            <person name="Polerecky L."/>
            <person name="Flot J.-F."/>
            <person name="Brandt B.W."/>
            <person name="Braster M."/>
            <person name="Iturbe Espinoza P."/>
            <person name="Aerts J."/>
            <person name="Meima-Franke M."/>
            <person name="Piersma S.R."/>
            <person name="Bunduc C."/>
            <person name="Ummels R."/>
            <person name="Pain A."/>
            <person name="Fleming E.J."/>
            <person name="van der Wel N."/>
            <person name="Gherman V.D."/>
            <person name="Sarbu S.M."/>
            <person name="Bodelier P.L.E."/>
            <person name="Bitter W."/>
        </authorList>
    </citation>
    <scope>NUCLEOTIDE SEQUENCE</scope>
    <source>
        <strain evidence="1">Sulfur Cave</strain>
    </source>
</reference>
<organism evidence="1 2">
    <name type="scientific">Candidatus Mycobacterium methanotrophicum</name>
    <dbReference type="NCBI Taxonomy" id="2943498"/>
    <lineage>
        <taxon>Bacteria</taxon>
        <taxon>Bacillati</taxon>
        <taxon>Actinomycetota</taxon>
        <taxon>Actinomycetes</taxon>
        <taxon>Mycobacteriales</taxon>
        <taxon>Mycobacteriaceae</taxon>
        <taxon>Mycobacterium</taxon>
    </lineage>
</organism>
<keyword evidence="2" id="KW-1185">Reference proteome</keyword>
<dbReference type="RefSeq" id="WP_249763068.1">
    <property type="nucleotide sequence ID" value="NZ_CAJUXY010000037.1"/>
</dbReference>
<dbReference type="EMBL" id="CP097320">
    <property type="protein sequence ID" value="UQX11419.1"/>
    <property type="molecule type" value="Genomic_DNA"/>
</dbReference>
<evidence type="ECO:0000313" key="2">
    <source>
        <dbReference type="Proteomes" id="UP001056610"/>
    </source>
</evidence>
<gene>
    <name evidence="1" type="ORF">M5I08_02530</name>
</gene>